<sequence>MSIGPGAADGCHDIVNECKGDKFLTMATYPLPLPPPQTIVLPRIAFHFVSWNIINWFKSKARGIRTKFIFGSTLIDNGVGKVVYVDFLLTALAEWAYVAAPDPHIVGKGLEYIQAGFDLQKKGMSAKKEVVSL</sequence>
<comment type="caution">
    <text evidence="1">The sequence shown here is derived from an EMBL/GenBank/DDBJ whole genome shotgun (WGS) entry which is preliminary data.</text>
</comment>
<gene>
    <name evidence="1" type="ORF">ABVK25_009452</name>
</gene>
<name>A0ABR4B0D5_9LECA</name>
<keyword evidence="2" id="KW-1185">Reference proteome</keyword>
<evidence type="ECO:0000313" key="2">
    <source>
        <dbReference type="Proteomes" id="UP001590951"/>
    </source>
</evidence>
<protein>
    <submittedName>
        <fullName evidence="1">Uncharacterized protein</fullName>
    </submittedName>
</protein>
<dbReference type="Proteomes" id="UP001590951">
    <property type="component" value="Unassembled WGS sequence"/>
</dbReference>
<evidence type="ECO:0000313" key="1">
    <source>
        <dbReference type="EMBL" id="KAL2050344.1"/>
    </source>
</evidence>
<organism evidence="1 2">
    <name type="scientific">Lepraria finkii</name>
    <dbReference type="NCBI Taxonomy" id="1340010"/>
    <lineage>
        <taxon>Eukaryota</taxon>
        <taxon>Fungi</taxon>
        <taxon>Dikarya</taxon>
        <taxon>Ascomycota</taxon>
        <taxon>Pezizomycotina</taxon>
        <taxon>Lecanoromycetes</taxon>
        <taxon>OSLEUM clade</taxon>
        <taxon>Lecanoromycetidae</taxon>
        <taxon>Lecanorales</taxon>
        <taxon>Lecanorineae</taxon>
        <taxon>Stereocaulaceae</taxon>
        <taxon>Lepraria</taxon>
    </lineage>
</organism>
<dbReference type="EMBL" id="JBHFEH010000049">
    <property type="protein sequence ID" value="KAL2050344.1"/>
    <property type="molecule type" value="Genomic_DNA"/>
</dbReference>
<accession>A0ABR4B0D5</accession>
<proteinExistence type="predicted"/>
<reference evidence="1 2" key="1">
    <citation type="submission" date="2024-09" db="EMBL/GenBank/DDBJ databases">
        <title>Rethinking Asexuality: The Enigmatic Case of Functional Sexual Genes in Lepraria (Stereocaulaceae).</title>
        <authorList>
            <person name="Doellman M."/>
            <person name="Sun Y."/>
            <person name="Barcenas-Pena A."/>
            <person name="Lumbsch H.T."/>
            <person name="Grewe F."/>
        </authorList>
    </citation>
    <scope>NUCLEOTIDE SEQUENCE [LARGE SCALE GENOMIC DNA]</scope>
    <source>
        <strain evidence="1 2">Grewe 0041</strain>
    </source>
</reference>